<dbReference type="InterPro" id="IPR011009">
    <property type="entry name" value="Kinase-like_dom_sf"/>
</dbReference>
<dbReference type="EMBL" id="FNIX01000023">
    <property type="protein sequence ID" value="SDP94104.1"/>
    <property type="molecule type" value="Genomic_DNA"/>
</dbReference>
<reference evidence="2" key="1">
    <citation type="submission" date="2016-10" db="EMBL/GenBank/DDBJ databases">
        <authorList>
            <person name="Varghese N."/>
            <person name="Submissions S."/>
        </authorList>
    </citation>
    <scope>NUCLEOTIDE SEQUENCE [LARGE SCALE GENOMIC DNA]</scope>
    <source>
        <strain evidence="2">CGMCC 4.6609</strain>
    </source>
</reference>
<dbReference type="SUPFAM" id="SSF56112">
    <property type="entry name" value="Protein kinase-like (PK-like)"/>
    <property type="match status" value="1"/>
</dbReference>
<keyword evidence="2" id="KW-1185">Reference proteome</keyword>
<evidence type="ECO:0000313" key="1">
    <source>
        <dbReference type="EMBL" id="SDP94104.1"/>
    </source>
</evidence>
<dbReference type="STRING" id="641025.SAMN05421507_12330"/>
<sequence length="293" mass="33132">MDALEIEKAVERRRVWLDTQLDSAATALDVSVVGESVNTFDMRSSGAVARDQDGDVWLRVVVEDADYEPVCRWDGNVAANSIRGVSKPAVLRWHDWQNNDEYLRGRRLRGEVMTLAPGTTVAPGGVLHDAPRLSDTWWQDLRRSLAALAAHPVEWHNELGAVASTIRGVEHHFGITLSEDVFADVSWTTAHADLHWANLRRPQMCILDWESWRPMFAGYDLATLYCNSLLHPATARRIRNMPELHTRSGHLALLSAICRYLWIVGEGSDWDLLEPHLRTEAEPILSSVMRRTE</sequence>
<gene>
    <name evidence="1" type="ORF">SAMN05421507_12330</name>
</gene>
<dbReference type="AlphaFoldDB" id="A0A1H0WTL0"/>
<dbReference type="RefSeq" id="WP_090104115.1">
    <property type="nucleotide sequence ID" value="NZ_FNIX01000023.1"/>
</dbReference>
<accession>A0A1H0WTL0</accession>
<proteinExistence type="predicted"/>
<protein>
    <recommendedName>
        <fullName evidence="3">Phosphotransferase enzyme family protein</fullName>
    </recommendedName>
</protein>
<dbReference type="OrthoDB" id="3680308at2"/>
<organism evidence="1 2">
    <name type="scientific">Lentzea jiangxiensis</name>
    <dbReference type="NCBI Taxonomy" id="641025"/>
    <lineage>
        <taxon>Bacteria</taxon>
        <taxon>Bacillati</taxon>
        <taxon>Actinomycetota</taxon>
        <taxon>Actinomycetes</taxon>
        <taxon>Pseudonocardiales</taxon>
        <taxon>Pseudonocardiaceae</taxon>
        <taxon>Lentzea</taxon>
    </lineage>
</organism>
<evidence type="ECO:0008006" key="3">
    <source>
        <dbReference type="Google" id="ProtNLM"/>
    </source>
</evidence>
<evidence type="ECO:0000313" key="2">
    <source>
        <dbReference type="Proteomes" id="UP000199691"/>
    </source>
</evidence>
<dbReference type="Proteomes" id="UP000199691">
    <property type="component" value="Unassembled WGS sequence"/>
</dbReference>
<name>A0A1H0WTL0_9PSEU</name>